<dbReference type="NCBIfam" id="NF043047">
    <property type="entry name" value="EstaseRv3036c"/>
    <property type="match status" value="1"/>
</dbReference>
<dbReference type="RefSeq" id="WP_083409586.1">
    <property type="nucleotide sequence ID" value="NZ_LT629971.1"/>
</dbReference>
<feature type="domain" description="DUF3298" evidence="2">
    <location>
        <begin position="148"/>
        <end position="221"/>
    </location>
</feature>
<dbReference type="Proteomes" id="UP000182915">
    <property type="component" value="Chromosome I"/>
</dbReference>
<evidence type="ECO:0000313" key="4">
    <source>
        <dbReference type="Proteomes" id="UP000182915"/>
    </source>
</evidence>
<evidence type="ECO:0000313" key="3">
    <source>
        <dbReference type="EMBL" id="SEH87357.1"/>
    </source>
</evidence>
<protein>
    <recommendedName>
        <fullName evidence="2">DUF3298 domain-containing protein</fullName>
    </recommendedName>
</protein>
<dbReference type="EMBL" id="LT629971">
    <property type="protein sequence ID" value="SEH87357.1"/>
    <property type="molecule type" value="Genomic_DNA"/>
</dbReference>
<organism evidence="3 4">
    <name type="scientific">Mycolicibacterium rutilum</name>
    <name type="common">Mycobacterium rutilum</name>
    <dbReference type="NCBI Taxonomy" id="370526"/>
    <lineage>
        <taxon>Bacteria</taxon>
        <taxon>Bacillati</taxon>
        <taxon>Actinomycetota</taxon>
        <taxon>Actinomycetes</taxon>
        <taxon>Mycobacteriales</taxon>
        <taxon>Mycobacteriaceae</taxon>
        <taxon>Mycolicibacterium</taxon>
    </lineage>
</organism>
<dbReference type="OrthoDB" id="4696640at2"/>
<dbReference type="Gene3D" id="3.90.640.20">
    <property type="entry name" value="Heat-shock cognate protein, ATPase"/>
    <property type="match status" value="1"/>
</dbReference>
<feature type="signal peptide" evidence="1">
    <location>
        <begin position="1"/>
        <end position="26"/>
    </location>
</feature>
<dbReference type="AlphaFoldDB" id="A0A1H6LM16"/>
<evidence type="ECO:0000259" key="2">
    <source>
        <dbReference type="Pfam" id="PF11738"/>
    </source>
</evidence>
<dbReference type="Pfam" id="PF11738">
    <property type="entry name" value="DUF3298"/>
    <property type="match status" value="1"/>
</dbReference>
<dbReference type="Gene3D" id="3.30.565.40">
    <property type="entry name" value="Fervidobacterium nodosum Rt17-B1 like"/>
    <property type="match status" value="1"/>
</dbReference>
<gene>
    <name evidence="3" type="ORF">SAMN04489835_5137</name>
</gene>
<reference evidence="4" key="1">
    <citation type="submission" date="2016-10" db="EMBL/GenBank/DDBJ databases">
        <authorList>
            <person name="Varghese N."/>
            <person name="Submissions S."/>
        </authorList>
    </citation>
    <scope>NUCLEOTIDE SEQUENCE [LARGE SCALE GENOMIC DNA]</scope>
    <source>
        <strain evidence="4">DSM 45405</strain>
    </source>
</reference>
<feature type="chain" id="PRO_5009298530" description="DUF3298 domain-containing protein" evidence="1">
    <location>
        <begin position="27"/>
        <end position="230"/>
    </location>
</feature>
<accession>A0A1H6LM16</accession>
<evidence type="ECO:0000256" key="1">
    <source>
        <dbReference type="SAM" id="SignalP"/>
    </source>
</evidence>
<name>A0A1H6LM16_MYCRU</name>
<keyword evidence="1" id="KW-0732">Signal</keyword>
<proteinExistence type="predicted"/>
<dbReference type="InterPro" id="IPR021729">
    <property type="entry name" value="DUF3298"/>
</dbReference>
<keyword evidence="4" id="KW-1185">Reference proteome</keyword>
<sequence length="230" mass="24913">MRIRRFGVPLAAVAVAGSLVTAVAGAQSGCADLQGTVGPDQICRVHVEKPSYTLDLSFPNDYPDQGPLVSYLTQARDGFVNVAEDPDAYNLPYELDADGVGYRSGPPIGGTRSVVFTVWQNVGGAHPQTFYEAFNWDVVKRAPITFDTLFKPGSRPLDVIYPEVNRFLQNQGMIDPMPPEDGMDPAKYQNFALTDDSLMFFFSQGEMFAESAGPVQATLPRAAVASLLAL</sequence>
<dbReference type="STRING" id="370526.SAMN04489835_5137"/>
<dbReference type="InterPro" id="IPR053421">
    <property type="entry name" value="Esterase_Immunogenic_RsiV"/>
</dbReference>
<dbReference type="InterPro" id="IPR037126">
    <property type="entry name" value="PdaC/RsiV-like_sf"/>
</dbReference>